<proteinExistence type="predicted"/>
<feature type="transmembrane region" description="Helical" evidence="1">
    <location>
        <begin position="49"/>
        <end position="66"/>
    </location>
</feature>
<name>A0ABW5NII8_9SPHI</name>
<protein>
    <recommendedName>
        <fullName evidence="4">PH domain-containing protein</fullName>
    </recommendedName>
</protein>
<evidence type="ECO:0008006" key="4">
    <source>
        <dbReference type="Google" id="ProtNLM"/>
    </source>
</evidence>
<dbReference type="RefSeq" id="WP_380867512.1">
    <property type="nucleotide sequence ID" value="NZ_JBHUMA010000004.1"/>
</dbReference>
<comment type="caution">
    <text evidence="2">The sequence shown here is derived from an EMBL/GenBank/DDBJ whole genome shotgun (WGS) entry which is preliminary data.</text>
</comment>
<organism evidence="2 3">
    <name type="scientific">Sphingobacterium corticis</name>
    <dbReference type="NCBI Taxonomy" id="1812823"/>
    <lineage>
        <taxon>Bacteria</taxon>
        <taxon>Pseudomonadati</taxon>
        <taxon>Bacteroidota</taxon>
        <taxon>Sphingobacteriia</taxon>
        <taxon>Sphingobacteriales</taxon>
        <taxon>Sphingobacteriaceae</taxon>
        <taxon>Sphingobacterium</taxon>
    </lineage>
</organism>
<keyword evidence="1" id="KW-0812">Transmembrane</keyword>
<feature type="transmembrane region" description="Helical" evidence="1">
    <location>
        <begin position="23"/>
        <end position="43"/>
    </location>
</feature>
<evidence type="ECO:0000313" key="2">
    <source>
        <dbReference type="EMBL" id="MFD2598007.1"/>
    </source>
</evidence>
<evidence type="ECO:0000313" key="3">
    <source>
        <dbReference type="Proteomes" id="UP001597393"/>
    </source>
</evidence>
<accession>A0ABW5NII8</accession>
<gene>
    <name evidence="2" type="ORF">ACFSQ3_03500</name>
</gene>
<dbReference type="Proteomes" id="UP001597393">
    <property type="component" value="Unassembled WGS sequence"/>
</dbReference>
<dbReference type="EMBL" id="JBHUMA010000004">
    <property type="protein sequence ID" value="MFD2598007.1"/>
    <property type="molecule type" value="Genomic_DNA"/>
</dbReference>
<keyword evidence="3" id="KW-1185">Reference proteome</keyword>
<evidence type="ECO:0000256" key="1">
    <source>
        <dbReference type="SAM" id="Phobius"/>
    </source>
</evidence>
<sequence>MSTSAAANEQTVFTLHTLHRGRLIQILLSSLFTIGITVSLSGIGEIPKIIILLICLPLLLFLSVKFSQQPSQWSVDDQSLMVVKGSKRWVFPFAELTYVQNHIRSGGNLIAVHKKGAFQPVRFWRNKLFQSVDEFDELMQHLQKIQVPITFG</sequence>
<reference evidence="3" key="1">
    <citation type="journal article" date="2019" name="Int. J. Syst. Evol. Microbiol.">
        <title>The Global Catalogue of Microorganisms (GCM) 10K type strain sequencing project: providing services to taxonomists for standard genome sequencing and annotation.</title>
        <authorList>
            <consortium name="The Broad Institute Genomics Platform"/>
            <consortium name="The Broad Institute Genome Sequencing Center for Infectious Disease"/>
            <person name="Wu L."/>
            <person name="Ma J."/>
        </authorList>
    </citation>
    <scope>NUCLEOTIDE SEQUENCE [LARGE SCALE GENOMIC DNA]</scope>
    <source>
        <strain evidence="3">KCTC 42248</strain>
    </source>
</reference>
<keyword evidence="1" id="KW-1133">Transmembrane helix</keyword>
<keyword evidence="1" id="KW-0472">Membrane</keyword>